<dbReference type="Pfam" id="PF01880">
    <property type="entry name" value="Desulfoferrodox"/>
    <property type="match status" value="1"/>
</dbReference>
<dbReference type="Gene3D" id="2.60.40.730">
    <property type="entry name" value="SOR catalytic domain"/>
    <property type="match status" value="1"/>
</dbReference>
<proteinExistence type="inferred from homology"/>
<dbReference type="PANTHER" id="PTHR36541:SF1">
    <property type="entry name" value="SUPEROXIDE REDUCTASE-RELATED"/>
    <property type="match status" value="1"/>
</dbReference>
<evidence type="ECO:0000256" key="2">
    <source>
        <dbReference type="ARBA" id="ARBA00012679"/>
    </source>
</evidence>
<name>A0A1H3CEZ5_EUBBA</name>
<keyword evidence="5" id="KW-0479">Metal-binding</keyword>
<comment type="similarity">
    <text evidence="1">Belongs to the desulfoferrodoxin family.</text>
</comment>
<comment type="catalytic activity">
    <reaction evidence="10">
        <text>reduced [rubredoxin] + superoxide + 2 H(+) = oxidized [rubredoxin] + H2O2</text>
        <dbReference type="Rhea" id="RHEA:21324"/>
        <dbReference type="Rhea" id="RHEA-COMP:10302"/>
        <dbReference type="Rhea" id="RHEA-COMP:10303"/>
        <dbReference type="ChEBI" id="CHEBI:15378"/>
        <dbReference type="ChEBI" id="CHEBI:16240"/>
        <dbReference type="ChEBI" id="CHEBI:18421"/>
        <dbReference type="ChEBI" id="CHEBI:29033"/>
        <dbReference type="ChEBI" id="CHEBI:29034"/>
        <dbReference type="EC" id="1.15.1.2"/>
    </reaction>
</comment>
<feature type="domain" description="Desulfoferrodoxin ferrous iron-binding" evidence="11">
    <location>
        <begin position="41"/>
        <end position="125"/>
    </location>
</feature>
<keyword evidence="14" id="KW-1185">Reference proteome</keyword>
<evidence type="ECO:0000259" key="11">
    <source>
        <dbReference type="Pfam" id="PF01880"/>
    </source>
</evidence>
<dbReference type="InterPro" id="IPR004462">
    <property type="entry name" value="Desulfoferrodoxin_N"/>
</dbReference>
<dbReference type="RefSeq" id="WP_090243292.1">
    <property type="nucleotide sequence ID" value="NZ_FNOU01000003.1"/>
</dbReference>
<dbReference type="GO" id="GO:0005506">
    <property type="term" value="F:iron ion binding"/>
    <property type="evidence" value="ECO:0007669"/>
    <property type="project" value="InterPro"/>
</dbReference>
<keyword evidence="4" id="KW-0813">Transport</keyword>
<dbReference type="STRING" id="1528.SAMN04488579_10362"/>
<dbReference type="OrthoDB" id="9814936at2"/>
<gene>
    <name evidence="13" type="ORF">SAMN04488579_10362</name>
</gene>
<dbReference type="SUPFAM" id="SSF49367">
    <property type="entry name" value="Superoxide reductase-like"/>
    <property type="match status" value="1"/>
</dbReference>
<sequence>MCEPRFYRCAHCGNILGIVNDGGVTPICCGEKMTLLNPNTTDGAHEKHVPVITVDGNLVTVDVGSVAHPMQVEHYIQWICLETAEGNQRKCLKPGDEPKATFALAPGDKAIAAYEYCNLHGLWKAMV</sequence>
<evidence type="ECO:0000256" key="5">
    <source>
        <dbReference type="ARBA" id="ARBA00022723"/>
    </source>
</evidence>
<organism evidence="13 14">
    <name type="scientific">Eubacterium barkeri</name>
    <name type="common">Clostridium barkeri</name>
    <dbReference type="NCBI Taxonomy" id="1528"/>
    <lineage>
        <taxon>Bacteria</taxon>
        <taxon>Bacillati</taxon>
        <taxon>Bacillota</taxon>
        <taxon>Clostridia</taxon>
        <taxon>Eubacteriales</taxon>
        <taxon>Eubacteriaceae</taxon>
        <taxon>Eubacterium</taxon>
    </lineage>
</organism>
<evidence type="ECO:0000256" key="6">
    <source>
        <dbReference type="ARBA" id="ARBA00022982"/>
    </source>
</evidence>
<keyword evidence="6" id="KW-0249">Electron transport</keyword>
<accession>A0A1H3CEZ5</accession>
<comment type="function">
    <text evidence="8">Catalyzes the one-electron reduction of superoxide anion radical to hydrogen peroxide at a nonheme ferrous iron center. Plays a fundamental role in case of oxidative stress via its superoxide detoxification activity.</text>
</comment>
<feature type="domain" description="Desulfoferrodoxin N-terminal" evidence="12">
    <location>
        <begin position="6"/>
        <end position="36"/>
    </location>
</feature>
<dbReference type="Pfam" id="PF06397">
    <property type="entry name" value="Desulfoferrod_N"/>
    <property type="match status" value="1"/>
</dbReference>
<keyword evidence="7" id="KW-0408">Iron</keyword>
<evidence type="ECO:0000256" key="8">
    <source>
        <dbReference type="ARBA" id="ARBA00024690"/>
    </source>
</evidence>
<dbReference type="GO" id="GO:0050605">
    <property type="term" value="F:superoxide reductase activity"/>
    <property type="evidence" value="ECO:0007669"/>
    <property type="project" value="UniProtKB-EC"/>
</dbReference>
<dbReference type="InterPro" id="IPR002742">
    <property type="entry name" value="Desulfoferrodoxin_Fe-bd_dom"/>
</dbReference>
<evidence type="ECO:0000256" key="3">
    <source>
        <dbReference type="ARBA" id="ARBA00014839"/>
    </source>
</evidence>
<evidence type="ECO:0000313" key="13">
    <source>
        <dbReference type="EMBL" id="SDX52144.1"/>
    </source>
</evidence>
<evidence type="ECO:0000256" key="4">
    <source>
        <dbReference type="ARBA" id="ARBA00022448"/>
    </source>
</evidence>
<evidence type="ECO:0000259" key="12">
    <source>
        <dbReference type="Pfam" id="PF06397"/>
    </source>
</evidence>
<evidence type="ECO:0000256" key="1">
    <source>
        <dbReference type="ARBA" id="ARBA00005941"/>
    </source>
</evidence>
<dbReference type="Proteomes" id="UP000199652">
    <property type="component" value="Unassembled WGS sequence"/>
</dbReference>
<dbReference type="NCBIfam" id="TIGR00332">
    <property type="entry name" value="neela_ferrous"/>
    <property type="match status" value="1"/>
</dbReference>
<dbReference type="EMBL" id="FNOU01000003">
    <property type="protein sequence ID" value="SDX52144.1"/>
    <property type="molecule type" value="Genomic_DNA"/>
</dbReference>
<evidence type="ECO:0000256" key="9">
    <source>
        <dbReference type="ARBA" id="ARBA00031398"/>
    </source>
</evidence>
<reference evidence="14" key="1">
    <citation type="submission" date="2016-10" db="EMBL/GenBank/DDBJ databases">
        <authorList>
            <person name="Varghese N."/>
            <person name="Submissions S."/>
        </authorList>
    </citation>
    <scope>NUCLEOTIDE SEQUENCE [LARGE SCALE GENOMIC DNA]</scope>
    <source>
        <strain evidence="14">VPI 5359</strain>
    </source>
</reference>
<evidence type="ECO:0000256" key="7">
    <source>
        <dbReference type="ARBA" id="ARBA00023004"/>
    </source>
</evidence>
<protein>
    <recommendedName>
        <fullName evidence="3">Desulfoferrodoxin</fullName>
        <ecNumber evidence="2">1.15.1.2</ecNumber>
    </recommendedName>
    <alternativeName>
        <fullName evidence="9">Superoxide reductase</fullName>
    </alternativeName>
</protein>
<dbReference type="AlphaFoldDB" id="A0A1H3CEZ5"/>
<dbReference type="InterPro" id="IPR051233">
    <property type="entry name" value="Desulfoferrodoxin_SOR"/>
</dbReference>
<dbReference type="InterPro" id="IPR036073">
    <property type="entry name" value="Desulfoferrodoxin_Fe-bd_dom_sf"/>
</dbReference>
<dbReference type="PANTHER" id="PTHR36541">
    <property type="entry name" value="SUPEROXIDE REDUCTASE-RELATED"/>
    <property type="match status" value="1"/>
</dbReference>
<evidence type="ECO:0000313" key="14">
    <source>
        <dbReference type="Proteomes" id="UP000199652"/>
    </source>
</evidence>
<dbReference type="EC" id="1.15.1.2" evidence="2"/>
<dbReference type="Gene3D" id="2.20.28.100">
    <property type="entry name" value="Desulphoferrodoxin, N-terminal domain"/>
    <property type="match status" value="1"/>
</dbReference>
<dbReference type="SUPFAM" id="SSF57802">
    <property type="entry name" value="Rubredoxin-like"/>
    <property type="match status" value="1"/>
</dbReference>
<dbReference type="InterPro" id="IPR038094">
    <property type="entry name" value="Desulfoferrodoxin_N_sf"/>
</dbReference>
<evidence type="ECO:0000256" key="10">
    <source>
        <dbReference type="ARBA" id="ARBA00047448"/>
    </source>
</evidence>